<dbReference type="PROSITE" id="PS50949">
    <property type="entry name" value="HTH_GNTR"/>
    <property type="match status" value="1"/>
</dbReference>
<gene>
    <name evidence="5" type="ORF">Air01nite_18600</name>
</gene>
<dbReference type="SMART" id="SM00345">
    <property type="entry name" value="HTH_GNTR"/>
    <property type="match status" value="1"/>
</dbReference>
<keyword evidence="1" id="KW-0805">Transcription regulation</keyword>
<dbReference type="SUPFAM" id="SSF46785">
    <property type="entry name" value="Winged helix' DNA-binding domain"/>
    <property type="match status" value="1"/>
</dbReference>
<dbReference type="PRINTS" id="PR00035">
    <property type="entry name" value="HTHGNTR"/>
</dbReference>
<evidence type="ECO:0000313" key="5">
    <source>
        <dbReference type="EMBL" id="GIF55765.1"/>
    </source>
</evidence>
<dbReference type="RefSeq" id="WP_203701566.1">
    <property type="nucleotide sequence ID" value="NZ_BAAALU010000010.1"/>
</dbReference>
<dbReference type="SUPFAM" id="SSF64288">
    <property type="entry name" value="Chorismate lyase-like"/>
    <property type="match status" value="1"/>
</dbReference>
<reference evidence="5 6" key="1">
    <citation type="submission" date="2021-01" db="EMBL/GenBank/DDBJ databases">
        <title>Whole genome shotgun sequence of Asanoa iriomotensis NBRC 100142.</title>
        <authorList>
            <person name="Komaki H."/>
            <person name="Tamura T."/>
        </authorList>
    </citation>
    <scope>NUCLEOTIDE SEQUENCE [LARGE SCALE GENOMIC DNA]</scope>
    <source>
        <strain evidence="5 6">NBRC 100142</strain>
    </source>
</reference>
<dbReference type="EMBL" id="BONC01000009">
    <property type="protein sequence ID" value="GIF55765.1"/>
    <property type="molecule type" value="Genomic_DNA"/>
</dbReference>
<evidence type="ECO:0000259" key="4">
    <source>
        <dbReference type="PROSITE" id="PS50949"/>
    </source>
</evidence>
<dbReference type="PANTHER" id="PTHR44846">
    <property type="entry name" value="MANNOSYL-D-GLYCERATE TRANSPORT/METABOLISM SYSTEM REPRESSOR MNGR-RELATED"/>
    <property type="match status" value="1"/>
</dbReference>
<dbReference type="InterPro" id="IPR036388">
    <property type="entry name" value="WH-like_DNA-bd_sf"/>
</dbReference>
<protein>
    <submittedName>
        <fullName evidence="5">Transcriptional regulator</fullName>
    </submittedName>
</protein>
<dbReference type="Gene3D" id="1.10.10.10">
    <property type="entry name" value="Winged helix-like DNA-binding domain superfamily/Winged helix DNA-binding domain"/>
    <property type="match status" value="1"/>
</dbReference>
<evidence type="ECO:0000256" key="1">
    <source>
        <dbReference type="ARBA" id="ARBA00023015"/>
    </source>
</evidence>
<dbReference type="InterPro" id="IPR036390">
    <property type="entry name" value="WH_DNA-bd_sf"/>
</dbReference>
<dbReference type="InterPro" id="IPR000524">
    <property type="entry name" value="Tscrpt_reg_HTH_GntR"/>
</dbReference>
<organism evidence="5 6">
    <name type="scientific">Asanoa iriomotensis</name>
    <dbReference type="NCBI Taxonomy" id="234613"/>
    <lineage>
        <taxon>Bacteria</taxon>
        <taxon>Bacillati</taxon>
        <taxon>Actinomycetota</taxon>
        <taxon>Actinomycetes</taxon>
        <taxon>Micromonosporales</taxon>
        <taxon>Micromonosporaceae</taxon>
        <taxon>Asanoa</taxon>
    </lineage>
</organism>
<dbReference type="InterPro" id="IPR050679">
    <property type="entry name" value="Bact_HTH_transcr_reg"/>
</dbReference>
<comment type="caution">
    <text evidence="5">The sequence shown here is derived from an EMBL/GenBank/DDBJ whole genome shotgun (WGS) entry which is preliminary data.</text>
</comment>
<dbReference type="SMART" id="SM00866">
    <property type="entry name" value="UTRA"/>
    <property type="match status" value="1"/>
</dbReference>
<keyword evidence="6" id="KW-1185">Reference proteome</keyword>
<feature type="domain" description="HTH gntR-type" evidence="4">
    <location>
        <begin position="7"/>
        <end position="75"/>
    </location>
</feature>
<dbReference type="Proteomes" id="UP000624325">
    <property type="component" value="Unassembled WGS sequence"/>
</dbReference>
<dbReference type="Pfam" id="PF00392">
    <property type="entry name" value="GntR"/>
    <property type="match status" value="1"/>
</dbReference>
<proteinExistence type="predicted"/>
<dbReference type="PANTHER" id="PTHR44846:SF16">
    <property type="entry name" value="TRANSCRIPTIONAL REGULATOR PHNF-RELATED"/>
    <property type="match status" value="1"/>
</dbReference>
<dbReference type="CDD" id="cd07377">
    <property type="entry name" value="WHTH_GntR"/>
    <property type="match status" value="1"/>
</dbReference>
<keyword evidence="3" id="KW-0804">Transcription</keyword>
<dbReference type="InterPro" id="IPR011663">
    <property type="entry name" value="UTRA"/>
</dbReference>
<dbReference type="InterPro" id="IPR028978">
    <property type="entry name" value="Chorismate_lyase_/UTRA_dom_sf"/>
</dbReference>
<dbReference type="Pfam" id="PF07702">
    <property type="entry name" value="UTRA"/>
    <property type="match status" value="1"/>
</dbReference>
<sequence>MTTSSSGRLTTRVRQVLADRISRGDLRPGDQLPTERELSGEFGVSRVTVRRALASLSRDGLVYSVQGRGTFVAADRLAEPPNTLLSFHDLVANTYVSVAAQPLRVHTRPATLDEAETFGIAPGASLFELDRLRTLDDLPVAIDSTLLPLAIDPELPDLDWSHESLYARLTAAGHTPVAADYSVEARAADIRVARLLGTVPGSPVLVAESEVSDQSGRLIVAGLITYRGDRYRFRSRLTAGSAVPMVQPSSGRAFRSG</sequence>
<evidence type="ECO:0000256" key="2">
    <source>
        <dbReference type="ARBA" id="ARBA00023125"/>
    </source>
</evidence>
<keyword evidence="2" id="KW-0238">DNA-binding</keyword>
<dbReference type="Gene3D" id="3.40.1410.10">
    <property type="entry name" value="Chorismate lyase-like"/>
    <property type="match status" value="1"/>
</dbReference>
<accession>A0ABQ4C0E0</accession>
<evidence type="ECO:0000313" key="6">
    <source>
        <dbReference type="Proteomes" id="UP000624325"/>
    </source>
</evidence>
<name>A0ABQ4C0E0_9ACTN</name>
<evidence type="ECO:0000256" key="3">
    <source>
        <dbReference type="ARBA" id="ARBA00023163"/>
    </source>
</evidence>